<name>A0ABT0MXA2_9GAMM</name>
<dbReference type="SUPFAM" id="SSF46689">
    <property type="entry name" value="Homeodomain-like"/>
    <property type="match status" value="1"/>
</dbReference>
<keyword evidence="1 2" id="KW-0238">DNA-binding</keyword>
<dbReference type="Gene3D" id="1.10.10.60">
    <property type="entry name" value="Homeodomain-like"/>
    <property type="match status" value="1"/>
</dbReference>
<evidence type="ECO:0000313" key="5">
    <source>
        <dbReference type="Proteomes" id="UP001203069"/>
    </source>
</evidence>
<evidence type="ECO:0000313" key="4">
    <source>
        <dbReference type="EMBL" id="MCL2894474.1"/>
    </source>
</evidence>
<evidence type="ECO:0000256" key="2">
    <source>
        <dbReference type="PROSITE-ProRule" id="PRU00335"/>
    </source>
</evidence>
<evidence type="ECO:0000259" key="3">
    <source>
        <dbReference type="PROSITE" id="PS50977"/>
    </source>
</evidence>
<dbReference type="PRINTS" id="PR00455">
    <property type="entry name" value="HTHTETR"/>
</dbReference>
<feature type="domain" description="HTH tetR-type" evidence="3">
    <location>
        <begin position="9"/>
        <end position="69"/>
    </location>
</feature>
<reference evidence="4 5" key="1">
    <citation type="submission" date="2022-02" db="EMBL/GenBank/DDBJ databases">
        <title>Description of Brenneria tiliae sp. nov. isolated from symptomatic Tilia x moltkei and Tilia x europaea trees in the UK.</title>
        <authorList>
            <person name="Kile H."/>
        </authorList>
    </citation>
    <scope>NUCLEOTIDE SEQUENCE [LARGE SCALE GENOMIC DNA]</scope>
    <source>
        <strain evidence="4 5">MC1SB4.1</strain>
    </source>
</reference>
<dbReference type="InterPro" id="IPR009057">
    <property type="entry name" value="Homeodomain-like_sf"/>
</dbReference>
<dbReference type="EMBL" id="JAKPBZ010000114">
    <property type="protein sequence ID" value="MCL2894474.1"/>
    <property type="molecule type" value="Genomic_DNA"/>
</dbReference>
<dbReference type="InterPro" id="IPR036271">
    <property type="entry name" value="Tet_transcr_reg_TetR-rel_C_sf"/>
</dbReference>
<protein>
    <submittedName>
        <fullName evidence="4">TetR/AcrR family transcriptional regulator</fullName>
    </submittedName>
</protein>
<feature type="DNA-binding region" description="H-T-H motif" evidence="2">
    <location>
        <begin position="32"/>
        <end position="51"/>
    </location>
</feature>
<dbReference type="PANTHER" id="PTHR30055">
    <property type="entry name" value="HTH-TYPE TRANSCRIPTIONAL REGULATOR RUTR"/>
    <property type="match status" value="1"/>
</dbReference>
<dbReference type="InterPro" id="IPR039536">
    <property type="entry name" value="TetR_C_Proteobacteria"/>
</dbReference>
<dbReference type="InterPro" id="IPR001647">
    <property type="entry name" value="HTH_TetR"/>
</dbReference>
<sequence length="219" mass="23402">MPESIHPHHDKISVVLNAAASVFLTHGFSAATTDMIQREAGVSKKTLYACFPGKEAMFMAVIERQCALMASTVSAIQPAPGNLAKTLTDIGRAYLDIVLSDTGVALFRVVVAESPRFPMAGRHFYLSGPKVVTAMVAEQLSAASQAGDINIHDIGAETAAALFIGMVRSEGQLDCLLHPGTRPSPGQLDRWVKLAVDTFIGRFAVVHPTAVRPKDHEPS</sequence>
<accession>A0ABT0MXA2</accession>
<dbReference type="InterPro" id="IPR050109">
    <property type="entry name" value="HTH-type_TetR-like_transc_reg"/>
</dbReference>
<dbReference type="Pfam" id="PF00440">
    <property type="entry name" value="TetR_N"/>
    <property type="match status" value="1"/>
</dbReference>
<comment type="caution">
    <text evidence="4">The sequence shown here is derived from an EMBL/GenBank/DDBJ whole genome shotgun (WGS) entry which is preliminary data.</text>
</comment>
<dbReference type="PANTHER" id="PTHR30055:SF146">
    <property type="entry name" value="HTH-TYPE TRANSCRIPTIONAL DUAL REGULATOR CECR"/>
    <property type="match status" value="1"/>
</dbReference>
<dbReference type="SUPFAM" id="SSF48498">
    <property type="entry name" value="Tetracyclin repressor-like, C-terminal domain"/>
    <property type="match status" value="1"/>
</dbReference>
<dbReference type="RefSeq" id="WP_249245629.1">
    <property type="nucleotide sequence ID" value="NZ_JAKPBZ010000114.1"/>
</dbReference>
<evidence type="ECO:0000256" key="1">
    <source>
        <dbReference type="ARBA" id="ARBA00023125"/>
    </source>
</evidence>
<dbReference type="Gene3D" id="1.10.357.10">
    <property type="entry name" value="Tetracycline Repressor, domain 2"/>
    <property type="match status" value="1"/>
</dbReference>
<keyword evidence="5" id="KW-1185">Reference proteome</keyword>
<gene>
    <name evidence="4" type="ORF">MFP26_17505</name>
</gene>
<proteinExistence type="predicted"/>
<dbReference type="Proteomes" id="UP001203069">
    <property type="component" value="Unassembled WGS sequence"/>
</dbReference>
<dbReference type="PROSITE" id="PS50977">
    <property type="entry name" value="HTH_TETR_2"/>
    <property type="match status" value="1"/>
</dbReference>
<organism evidence="4 5">
    <name type="scientific">Brenneria tiliae</name>
    <dbReference type="NCBI Taxonomy" id="2914984"/>
    <lineage>
        <taxon>Bacteria</taxon>
        <taxon>Pseudomonadati</taxon>
        <taxon>Pseudomonadota</taxon>
        <taxon>Gammaproteobacteria</taxon>
        <taxon>Enterobacterales</taxon>
        <taxon>Pectobacteriaceae</taxon>
        <taxon>Brenneria</taxon>
    </lineage>
</organism>
<dbReference type="Pfam" id="PF14246">
    <property type="entry name" value="TetR_C_7"/>
    <property type="match status" value="1"/>
</dbReference>